<dbReference type="Gene3D" id="1.10.1040.10">
    <property type="entry name" value="N-(1-d-carboxylethyl)-l-norvaline Dehydrogenase, domain 2"/>
    <property type="match status" value="1"/>
</dbReference>
<dbReference type="FunFam" id="1.10.1040.10:FF:000006">
    <property type="entry name" value="3-hydroxyisobutyrate dehydrogenase"/>
    <property type="match status" value="1"/>
</dbReference>
<dbReference type="InterPro" id="IPR006115">
    <property type="entry name" value="6PGDH_NADP-bd"/>
</dbReference>
<keyword evidence="5 9" id="KW-0560">Oxidoreductase</keyword>
<dbReference type="EMBL" id="CAJNOR010000239">
    <property type="protein sequence ID" value="CAF0851707.1"/>
    <property type="molecule type" value="Genomic_DNA"/>
</dbReference>
<dbReference type="GO" id="GO:0006574">
    <property type="term" value="P:L-valine catabolic process"/>
    <property type="evidence" value="ECO:0007669"/>
    <property type="project" value="UniProtKB-UniPathway"/>
</dbReference>
<dbReference type="InterPro" id="IPR036291">
    <property type="entry name" value="NAD(P)-bd_dom_sf"/>
</dbReference>
<keyword evidence="13" id="KW-1185">Reference proteome</keyword>
<evidence type="ECO:0000256" key="8">
    <source>
        <dbReference type="PIRSR" id="PIRSR000103-1"/>
    </source>
</evidence>
<evidence type="ECO:0000256" key="2">
    <source>
        <dbReference type="ARBA" id="ARBA00006013"/>
    </source>
</evidence>
<keyword evidence="6 9" id="KW-0520">NAD</keyword>
<evidence type="ECO:0000256" key="4">
    <source>
        <dbReference type="ARBA" id="ARBA00022456"/>
    </source>
</evidence>
<dbReference type="PROSITE" id="PS00895">
    <property type="entry name" value="3_HYDROXYISOBUT_DH"/>
    <property type="match status" value="1"/>
</dbReference>
<evidence type="ECO:0000313" key="12">
    <source>
        <dbReference type="EMBL" id="CAF0851707.1"/>
    </source>
</evidence>
<evidence type="ECO:0000259" key="11">
    <source>
        <dbReference type="Pfam" id="PF14833"/>
    </source>
</evidence>
<evidence type="ECO:0000313" key="13">
    <source>
        <dbReference type="Proteomes" id="UP000663828"/>
    </source>
</evidence>
<gene>
    <name evidence="12" type="ORF">XAT740_LOCUS5515</name>
</gene>
<feature type="domain" description="3-hydroxyisobutyrate dehydrogenase-like NAD-binding" evidence="11">
    <location>
        <begin position="164"/>
        <end position="290"/>
    </location>
</feature>
<dbReference type="InterPro" id="IPR008927">
    <property type="entry name" value="6-PGluconate_DH-like_C_sf"/>
</dbReference>
<dbReference type="InterPro" id="IPR002204">
    <property type="entry name" value="3-OH-isobutyrate_DH-rel_CS"/>
</dbReference>
<dbReference type="GO" id="GO:0051287">
    <property type="term" value="F:NAD binding"/>
    <property type="evidence" value="ECO:0007669"/>
    <property type="project" value="InterPro"/>
</dbReference>
<dbReference type="InterPro" id="IPR013328">
    <property type="entry name" value="6PGD_dom2"/>
</dbReference>
<dbReference type="EC" id="1.1.1.31" evidence="3 9"/>
<sequence>MASVGFFGLGNMGKHMVTHLIAANHYLTLFDVDSQALNRFNGQKRVKIASNPAMTVEDSKFVILMLPNGRIVRDVCQSFIFPFAQPGTLIIDSSTIDVNTSKEMAKSAQNKQLRFVDAPVSGGVVGAQNGTLTFMVGGKKDDFQCVVPILQKMGKYIVHTGPNGNGLVAKICNNLLSGISMIGTSEAMNLGIKLGLDKMVLAKLINSSTGQCWASQTYNPCPGINPNVPSSNDYQDGFASELMTKDLLLALDLAKEVQIPIPLGEQAAEFYRQICSSGLGKRDFSVTFKYLNEK</sequence>
<dbReference type="SUPFAM" id="SSF51735">
    <property type="entry name" value="NAD(P)-binding Rossmann-fold domains"/>
    <property type="match status" value="1"/>
</dbReference>
<dbReference type="GO" id="GO:0008442">
    <property type="term" value="F:3-hydroxyisobutyrate dehydrogenase activity"/>
    <property type="evidence" value="ECO:0007669"/>
    <property type="project" value="UniProtKB-EC"/>
</dbReference>
<proteinExistence type="inferred from homology"/>
<keyword evidence="4 9" id="KW-0101">Branched-chain amino acid catabolism</keyword>
<dbReference type="Proteomes" id="UP000663828">
    <property type="component" value="Unassembled WGS sequence"/>
</dbReference>
<reference evidence="12" key="1">
    <citation type="submission" date="2021-02" db="EMBL/GenBank/DDBJ databases">
        <authorList>
            <person name="Nowell W R."/>
        </authorList>
    </citation>
    <scope>NUCLEOTIDE SEQUENCE</scope>
</reference>
<name>A0A813WFY8_ADIRI</name>
<dbReference type="InterPro" id="IPR029154">
    <property type="entry name" value="HIBADH-like_NADP-bd"/>
</dbReference>
<dbReference type="PANTHER" id="PTHR22981">
    <property type="entry name" value="3-HYDROXYISOBUTYRATE DEHYDROGENASE-RELATED"/>
    <property type="match status" value="1"/>
</dbReference>
<dbReference type="GO" id="GO:0005739">
    <property type="term" value="C:mitochondrion"/>
    <property type="evidence" value="ECO:0007669"/>
    <property type="project" value="TreeGrafter"/>
</dbReference>
<dbReference type="SUPFAM" id="SSF48179">
    <property type="entry name" value="6-phosphogluconate dehydrogenase C-terminal domain-like"/>
    <property type="match status" value="1"/>
</dbReference>
<comment type="catalytic activity">
    <reaction evidence="7 9">
        <text>3-hydroxy-2-methylpropanoate + NAD(+) = 2-methyl-3-oxopropanoate + NADH + H(+)</text>
        <dbReference type="Rhea" id="RHEA:17681"/>
        <dbReference type="ChEBI" id="CHEBI:11805"/>
        <dbReference type="ChEBI" id="CHEBI:15378"/>
        <dbReference type="ChEBI" id="CHEBI:57540"/>
        <dbReference type="ChEBI" id="CHEBI:57700"/>
        <dbReference type="ChEBI" id="CHEBI:57945"/>
        <dbReference type="EC" id="1.1.1.31"/>
    </reaction>
</comment>
<evidence type="ECO:0000256" key="3">
    <source>
        <dbReference type="ARBA" id="ARBA00012991"/>
    </source>
</evidence>
<evidence type="ECO:0000256" key="1">
    <source>
        <dbReference type="ARBA" id="ARBA00005109"/>
    </source>
</evidence>
<evidence type="ECO:0000259" key="10">
    <source>
        <dbReference type="Pfam" id="PF03446"/>
    </source>
</evidence>
<accession>A0A813WFY8</accession>
<dbReference type="PANTHER" id="PTHR22981:SF7">
    <property type="entry name" value="3-HYDROXYISOBUTYRATE DEHYDROGENASE, MITOCHONDRIAL"/>
    <property type="match status" value="1"/>
</dbReference>
<dbReference type="Gene3D" id="3.40.50.720">
    <property type="entry name" value="NAD(P)-binding Rossmann-like Domain"/>
    <property type="match status" value="1"/>
</dbReference>
<evidence type="ECO:0000256" key="5">
    <source>
        <dbReference type="ARBA" id="ARBA00023002"/>
    </source>
</evidence>
<evidence type="ECO:0000256" key="9">
    <source>
        <dbReference type="RuleBase" id="RU910714"/>
    </source>
</evidence>
<dbReference type="AlphaFoldDB" id="A0A813WFY8"/>
<comment type="caution">
    <text evidence="12">The sequence shown here is derived from an EMBL/GenBank/DDBJ whole genome shotgun (WGS) entry which is preliminary data.</text>
</comment>
<feature type="active site" evidence="8">
    <location>
        <position position="170"/>
    </location>
</feature>
<evidence type="ECO:0000256" key="7">
    <source>
        <dbReference type="ARBA" id="ARBA00049197"/>
    </source>
</evidence>
<protein>
    <recommendedName>
        <fullName evidence="3 9">3-hydroxyisobutyrate dehydrogenase</fullName>
        <shortName evidence="9">HIBADH</shortName>
        <ecNumber evidence="3 9">1.1.1.31</ecNumber>
    </recommendedName>
</protein>
<comment type="similarity">
    <text evidence="2">Belongs to the HIBADH-related family. 3-hydroxyisobutyrate dehydrogenase subfamily.</text>
</comment>
<dbReference type="InterPro" id="IPR011548">
    <property type="entry name" value="HIBADH"/>
</dbReference>
<dbReference type="UniPathway" id="UPA00362"/>
<dbReference type="NCBIfam" id="TIGR01692">
    <property type="entry name" value="HIBADH"/>
    <property type="match status" value="1"/>
</dbReference>
<dbReference type="Pfam" id="PF03446">
    <property type="entry name" value="NAD_binding_2"/>
    <property type="match status" value="1"/>
</dbReference>
<organism evidence="12 13">
    <name type="scientific">Adineta ricciae</name>
    <name type="common">Rotifer</name>
    <dbReference type="NCBI Taxonomy" id="249248"/>
    <lineage>
        <taxon>Eukaryota</taxon>
        <taxon>Metazoa</taxon>
        <taxon>Spiralia</taxon>
        <taxon>Gnathifera</taxon>
        <taxon>Rotifera</taxon>
        <taxon>Eurotatoria</taxon>
        <taxon>Bdelloidea</taxon>
        <taxon>Adinetida</taxon>
        <taxon>Adinetidae</taxon>
        <taxon>Adineta</taxon>
    </lineage>
</organism>
<feature type="domain" description="6-phosphogluconate dehydrogenase NADP-binding" evidence="10">
    <location>
        <begin position="4"/>
        <end position="161"/>
    </location>
</feature>
<comment type="pathway">
    <text evidence="1 9">Amino-acid degradation; L-valine degradation.</text>
</comment>
<dbReference type="GO" id="GO:0050661">
    <property type="term" value="F:NADP binding"/>
    <property type="evidence" value="ECO:0007669"/>
    <property type="project" value="InterPro"/>
</dbReference>
<dbReference type="InterPro" id="IPR015815">
    <property type="entry name" value="HIBADH-related"/>
</dbReference>
<evidence type="ECO:0000256" key="6">
    <source>
        <dbReference type="ARBA" id="ARBA00023027"/>
    </source>
</evidence>
<dbReference type="PIRSF" id="PIRSF000103">
    <property type="entry name" value="HIBADH"/>
    <property type="match status" value="1"/>
</dbReference>
<dbReference type="Pfam" id="PF14833">
    <property type="entry name" value="NAD_binding_11"/>
    <property type="match status" value="1"/>
</dbReference>